<accession>A0AAI8VXT0</accession>
<gene>
    <name evidence="3" type="ORF">KHLLAP_LOCUS13038</name>
</gene>
<dbReference type="PANTHER" id="PTHR24148">
    <property type="entry name" value="ANKYRIN REPEAT DOMAIN-CONTAINING PROTEIN 39 HOMOLOG-RELATED"/>
    <property type="match status" value="1"/>
</dbReference>
<organism evidence="3 4">
    <name type="scientific">Anthostomella pinea</name>
    <dbReference type="NCBI Taxonomy" id="933095"/>
    <lineage>
        <taxon>Eukaryota</taxon>
        <taxon>Fungi</taxon>
        <taxon>Dikarya</taxon>
        <taxon>Ascomycota</taxon>
        <taxon>Pezizomycotina</taxon>
        <taxon>Sordariomycetes</taxon>
        <taxon>Xylariomycetidae</taxon>
        <taxon>Xylariales</taxon>
        <taxon>Xylariaceae</taxon>
        <taxon>Anthostomella</taxon>
    </lineage>
</organism>
<name>A0AAI8VXT0_9PEZI</name>
<feature type="region of interest" description="Disordered" evidence="1">
    <location>
        <begin position="1"/>
        <end position="40"/>
    </location>
</feature>
<comment type="caution">
    <text evidence="3">The sequence shown here is derived from an EMBL/GenBank/DDBJ whole genome shotgun (WGS) entry which is preliminary data.</text>
</comment>
<evidence type="ECO:0000313" key="4">
    <source>
        <dbReference type="Proteomes" id="UP001295740"/>
    </source>
</evidence>
<evidence type="ECO:0000259" key="2">
    <source>
        <dbReference type="Pfam" id="PF06985"/>
    </source>
</evidence>
<dbReference type="Proteomes" id="UP001295740">
    <property type="component" value="Unassembled WGS sequence"/>
</dbReference>
<evidence type="ECO:0000256" key="1">
    <source>
        <dbReference type="SAM" id="MobiDB-lite"/>
    </source>
</evidence>
<dbReference type="Pfam" id="PF26639">
    <property type="entry name" value="Het-6_barrel"/>
    <property type="match status" value="1"/>
</dbReference>
<evidence type="ECO:0000313" key="3">
    <source>
        <dbReference type="EMBL" id="CAJ2512570.1"/>
    </source>
</evidence>
<proteinExistence type="predicted"/>
<dbReference type="EMBL" id="CAUWAG010000019">
    <property type="protein sequence ID" value="CAJ2512570.1"/>
    <property type="molecule type" value="Genomic_DNA"/>
</dbReference>
<feature type="domain" description="Heterokaryon incompatibility" evidence="2">
    <location>
        <begin position="291"/>
        <end position="463"/>
    </location>
</feature>
<sequence>MTGPNAAEQSQEARRMPLHRQSQALPPQTPPQLGVYGSGVSPAERFFDHESAAANIQAQNALRCRMLAQQERQQRLARRQAVRNDRATRGAPTVMTPLQQMSTAGIVYDTQTVAPQQRWAQQEIISHPRQMSSGRINDRINVAQMQFFSQPMHANLGPQSRPSPPPFTFVPVHFPRTPPTTILGSRRLQRHYATHLNEVNAPSLTDLSSGNEGTASSVDCGTEEALTVPTAQPSPVPLQIKSAYASSQPPLKSIRLLKLVPPDWPDSVTSDDQALASYSLETLPYVDHPDYLALSYAWGDEQLTSSILVNGKPVNIRENFSNALTYLRESDPGMYLWADAICINQEDDREKSQLVQHMGEIFANASKVYAWLGPNEHATDETSSDGLLLHLSDLAALFWKHAGPMRSGKLNEHSLELDQILAGCLSDVHSKFESPPSQGGFPTGEYSAFSARPFWQRIWVLQEVYLAKDLHFICGRRRMLSKDLAGALILLETFQKHLISTHQLSRGVVEINPHLHEFAYGFPSFPEMHRLIVYTSIYPPDVISLRIAMTNFCVKELPRGSRSTDPRDMIYGLLGFATTSERSYIKADYSLDAQKTYTAVTRSMIENGFTDILAWSQPETKVTANLPSWVPDFSATIYESLCSQGQAKAWLPKFNACGTTHLPSKTPGPPHDAILCVHGRHIDNIARIGTVWSPRARVDFPSSSVRAAETMHSRSATYDELLAFLSEIQDLCSHAQKLAVDSSNSSRDTGLKPPSHEDSAWRVPCTDQIVLESRLVRGEPSTRSRYEATLRGLQECVNKRSRDLPSESRPYVEALLRWVNKRAFVTEKGFVGLGPESIRPGDKVVTLGGFSACYVLRTTGQDVDMPGALGQHSLVGEAYVDGLMDGELAQSTCEADELFCLG</sequence>
<keyword evidence="4" id="KW-1185">Reference proteome</keyword>
<dbReference type="InterPro" id="IPR052895">
    <property type="entry name" value="HetReg/Transcr_Mod"/>
</dbReference>
<dbReference type="AlphaFoldDB" id="A0AAI8VXT0"/>
<reference evidence="3" key="1">
    <citation type="submission" date="2023-10" db="EMBL/GenBank/DDBJ databases">
        <authorList>
            <person name="Hackl T."/>
        </authorList>
    </citation>
    <scope>NUCLEOTIDE SEQUENCE</scope>
</reference>
<dbReference type="InterPro" id="IPR010730">
    <property type="entry name" value="HET"/>
</dbReference>
<dbReference type="PANTHER" id="PTHR24148:SF73">
    <property type="entry name" value="HET DOMAIN PROTEIN (AFU_ORTHOLOGUE AFUA_8G01020)"/>
    <property type="match status" value="1"/>
</dbReference>
<dbReference type="Pfam" id="PF06985">
    <property type="entry name" value="HET"/>
    <property type="match status" value="1"/>
</dbReference>
<protein>
    <submittedName>
        <fullName evidence="3">Uu.00g055850.m01.CDS01</fullName>
    </submittedName>
</protein>